<evidence type="ECO:0000313" key="4">
    <source>
        <dbReference type="Proteomes" id="UP000188235"/>
    </source>
</evidence>
<feature type="compositionally biased region" description="Pro residues" evidence="1">
    <location>
        <begin position="84"/>
        <end position="106"/>
    </location>
</feature>
<keyword evidence="2" id="KW-1133">Transmembrane helix</keyword>
<dbReference type="Proteomes" id="UP000188235">
    <property type="component" value="Chromosome"/>
</dbReference>
<evidence type="ECO:0000313" key="3">
    <source>
        <dbReference type="EMBL" id="AQP50535.1"/>
    </source>
</evidence>
<name>A0A1Q2CWP5_9ACTN</name>
<dbReference type="STRING" id="399497.BW733_06515"/>
<keyword evidence="4" id="KW-1185">Reference proteome</keyword>
<keyword evidence="2" id="KW-0472">Membrane</keyword>
<accession>A0A1Q2CWP5</accession>
<gene>
    <name evidence="3" type="ORF">BW733_06515</name>
</gene>
<feature type="region of interest" description="Disordered" evidence="1">
    <location>
        <begin position="1"/>
        <end position="33"/>
    </location>
</feature>
<feature type="compositionally biased region" description="Low complexity" evidence="1">
    <location>
        <begin position="65"/>
        <end position="83"/>
    </location>
</feature>
<keyword evidence="2" id="KW-0812">Transmembrane</keyword>
<evidence type="ECO:0000256" key="1">
    <source>
        <dbReference type="SAM" id="MobiDB-lite"/>
    </source>
</evidence>
<dbReference type="EMBL" id="CP019607">
    <property type="protein sequence ID" value="AQP50535.1"/>
    <property type="molecule type" value="Genomic_DNA"/>
</dbReference>
<protein>
    <submittedName>
        <fullName evidence="3">Uncharacterized protein</fullName>
    </submittedName>
</protein>
<organism evidence="3 4">
    <name type="scientific">Tessaracoccus flavescens</name>
    <dbReference type="NCBI Taxonomy" id="399497"/>
    <lineage>
        <taxon>Bacteria</taxon>
        <taxon>Bacillati</taxon>
        <taxon>Actinomycetota</taxon>
        <taxon>Actinomycetes</taxon>
        <taxon>Propionibacteriales</taxon>
        <taxon>Propionibacteriaceae</taxon>
        <taxon>Tessaracoccus</taxon>
    </lineage>
</organism>
<dbReference type="OrthoDB" id="3725593at2"/>
<dbReference type="RefSeq" id="WP_077348975.1">
    <property type="nucleotide sequence ID" value="NZ_CP019607.1"/>
</dbReference>
<feature type="transmembrane region" description="Helical" evidence="2">
    <location>
        <begin position="35"/>
        <end position="54"/>
    </location>
</feature>
<dbReference type="AlphaFoldDB" id="A0A1Q2CWP5"/>
<evidence type="ECO:0000256" key="2">
    <source>
        <dbReference type="SAM" id="Phobius"/>
    </source>
</evidence>
<dbReference type="KEGG" id="tfa:BW733_06515"/>
<proteinExistence type="predicted"/>
<reference evidence="3 4" key="1">
    <citation type="journal article" date="2008" name="Int. J. Syst. Evol. Microbiol.">
        <title>Tessaracoccus flavescens sp. nov., isolated from marine sediment.</title>
        <authorList>
            <person name="Lee D.W."/>
            <person name="Lee S.D."/>
        </authorList>
    </citation>
    <scope>NUCLEOTIDE SEQUENCE [LARGE SCALE GENOMIC DNA]</scope>
    <source>
        <strain evidence="3 4">SST-39T</strain>
    </source>
</reference>
<sequence>MNDPLGNAFKSVIPEPPTSEGWAQGARRRRRNRQVAVSMATAAAVTAVALPVALNLPQFNSPQVASPEPTAVTASPTPTAVTPSPSPSPTSTPTSSPPPSEAPSSPPAQTASQPDLGPAIAQLGAAACFDEGARQVDSSEGGKPLTRGAVRAWLCGDAPEGMGTVGPVDALTTDVDRILDFFNDQPALDSANKDCGYEYSTVVRVVLEYDDGSTTVVKGAEEGCSELTDGHTQKQSGDFVAAMVDLWKAQRADLAEMGPELEFLPHMCLPAQYSLIQGKVGDAVGGVACVGETPADAKWVDLSEDLARRIGEEAAKATQEEAVQMGTMRWVVLSTAWGDQIALERQDDGSYQFRDGDRVMTWTPSASVAAELDPVFARLDG</sequence>
<feature type="region of interest" description="Disordered" evidence="1">
    <location>
        <begin position="59"/>
        <end position="115"/>
    </location>
</feature>